<accession>D8RCL2</accession>
<protein>
    <recommendedName>
        <fullName evidence="2">Terpene synthase</fullName>
        <ecNumber evidence="2">4.2.3.-</ecNumber>
    </recommendedName>
</protein>
<proteinExistence type="inferred from homology"/>
<dbReference type="EMBL" id="GL377576">
    <property type="protein sequence ID" value="EFJ30149.1"/>
    <property type="molecule type" value="Genomic_DNA"/>
</dbReference>
<dbReference type="KEGG" id="smo:SELMODRAFT_409833"/>
<dbReference type="GO" id="GO:0046872">
    <property type="term" value="F:metal ion binding"/>
    <property type="evidence" value="ECO:0007669"/>
    <property type="project" value="UniProtKB-KW"/>
</dbReference>
<keyword evidence="4" id="KW-1185">Reference proteome</keyword>
<dbReference type="Gramene" id="EFJ30149">
    <property type="protein sequence ID" value="EFJ30149"/>
    <property type="gene ID" value="SELMODRAFT_409833"/>
</dbReference>
<name>D8RCL2_SELML</name>
<dbReference type="SFLD" id="SFLDG01020">
    <property type="entry name" value="Terpene_Cyclase_Like_2"/>
    <property type="match status" value="1"/>
</dbReference>
<dbReference type="OrthoDB" id="3004402at2759"/>
<dbReference type="Pfam" id="PF19086">
    <property type="entry name" value="Terpene_syn_C_2"/>
    <property type="match status" value="1"/>
</dbReference>
<comment type="cofactor">
    <cofactor evidence="2">
        <name>Mg(2+)</name>
        <dbReference type="ChEBI" id="CHEBI:18420"/>
    </cofactor>
</comment>
<dbReference type="GO" id="GO:0008299">
    <property type="term" value="P:isoprenoid biosynthetic process"/>
    <property type="evidence" value="ECO:0007669"/>
    <property type="project" value="UniProtKB-ARBA"/>
</dbReference>
<dbReference type="AlphaFoldDB" id="D8RCL2"/>
<keyword evidence="2" id="KW-0456">Lyase</keyword>
<dbReference type="SFLD" id="SFLDS00005">
    <property type="entry name" value="Isoprenoid_Synthase_Type_I"/>
    <property type="match status" value="1"/>
</dbReference>
<evidence type="ECO:0000256" key="1">
    <source>
        <dbReference type="ARBA" id="ARBA00006333"/>
    </source>
</evidence>
<dbReference type="GO" id="GO:0010333">
    <property type="term" value="F:terpene synthase activity"/>
    <property type="evidence" value="ECO:0007669"/>
    <property type="project" value="InterPro"/>
</dbReference>
<evidence type="ECO:0000313" key="4">
    <source>
        <dbReference type="Proteomes" id="UP000001514"/>
    </source>
</evidence>
<evidence type="ECO:0000256" key="2">
    <source>
        <dbReference type="RuleBase" id="RU366034"/>
    </source>
</evidence>
<sequence>MALAVEKIPAMEHLLGLKRFYLPPIRCSIPSSAWHPDHKLVAKLANEWAFPFINPSMSDAQKLSLERMRIPLYMSMLVPCGSTESAVLCGKFAWFGTMLDDLLEDESPGGAPREEFLETFQGILHGTHPHRDPVHPSLEFCADLIPRLRSSMAPRVYAHWVAQMEAYAASMDRSVLSLAQSASTVESYLARRRLDCFLLPCFPFIEMSLEIALPDSDLESRDYLALQNAINDHVLLVNDVISFPAELRAKKPLRSIASLQLLLDPSVNTFQDSVDRTCAMIQEKEREVTHYYDVVMRNAVASGNAELVSYLQILKMCVPNNLKFHFISSRYGVNDAESGHGIWIVL</sequence>
<dbReference type="InterPro" id="IPR034686">
    <property type="entry name" value="Terpene_cyclase-like_2"/>
</dbReference>
<dbReference type="InParanoid" id="D8RCL2"/>
<dbReference type="Gene3D" id="1.10.600.10">
    <property type="entry name" value="Farnesyl Diphosphate Synthase"/>
    <property type="match status" value="1"/>
</dbReference>
<dbReference type="Proteomes" id="UP000001514">
    <property type="component" value="Unassembled WGS sequence"/>
</dbReference>
<reference evidence="3 4" key="1">
    <citation type="journal article" date="2011" name="Science">
        <title>The Selaginella genome identifies genetic changes associated with the evolution of vascular plants.</title>
        <authorList>
            <person name="Banks J.A."/>
            <person name="Nishiyama T."/>
            <person name="Hasebe M."/>
            <person name="Bowman J.L."/>
            <person name="Gribskov M."/>
            <person name="dePamphilis C."/>
            <person name="Albert V.A."/>
            <person name="Aono N."/>
            <person name="Aoyama T."/>
            <person name="Ambrose B.A."/>
            <person name="Ashton N.W."/>
            <person name="Axtell M.J."/>
            <person name="Barker E."/>
            <person name="Barker M.S."/>
            <person name="Bennetzen J.L."/>
            <person name="Bonawitz N.D."/>
            <person name="Chapple C."/>
            <person name="Cheng C."/>
            <person name="Correa L.G."/>
            <person name="Dacre M."/>
            <person name="DeBarry J."/>
            <person name="Dreyer I."/>
            <person name="Elias M."/>
            <person name="Engstrom E.M."/>
            <person name="Estelle M."/>
            <person name="Feng L."/>
            <person name="Finet C."/>
            <person name="Floyd S.K."/>
            <person name="Frommer W.B."/>
            <person name="Fujita T."/>
            <person name="Gramzow L."/>
            <person name="Gutensohn M."/>
            <person name="Harholt J."/>
            <person name="Hattori M."/>
            <person name="Heyl A."/>
            <person name="Hirai T."/>
            <person name="Hiwatashi Y."/>
            <person name="Ishikawa M."/>
            <person name="Iwata M."/>
            <person name="Karol K.G."/>
            <person name="Koehler B."/>
            <person name="Kolukisaoglu U."/>
            <person name="Kubo M."/>
            <person name="Kurata T."/>
            <person name="Lalonde S."/>
            <person name="Li K."/>
            <person name="Li Y."/>
            <person name="Litt A."/>
            <person name="Lyons E."/>
            <person name="Manning G."/>
            <person name="Maruyama T."/>
            <person name="Michael T.P."/>
            <person name="Mikami K."/>
            <person name="Miyazaki S."/>
            <person name="Morinaga S."/>
            <person name="Murata T."/>
            <person name="Mueller-Roeber B."/>
            <person name="Nelson D.R."/>
            <person name="Obara M."/>
            <person name="Oguri Y."/>
            <person name="Olmstead R.G."/>
            <person name="Onodera N."/>
            <person name="Petersen B.L."/>
            <person name="Pils B."/>
            <person name="Prigge M."/>
            <person name="Rensing S.A."/>
            <person name="Riano-Pachon D.M."/>
            <person name="Roberts A.W."/>
            <person name="Sato Y."/>
            <person name="Scheller H.V."/>
            <person name="Schulz B."/>
            <person name="Schulz C."/>
            <person name="Shakirov E.V."/>
            <person name="Shibagaki N."/>
            <person name="Shinohara N."/>
            <person name="Shippen D.E."/>
            <person name="Soerensen I."/>
            <person name="Sotooka R."/>
            <person name="Sugimoto N."/>
            <person name="Sugita M."/>
            <person name="Sumikawa N."/>
            <person name="Tanurdzic M."/>
            <person name="Theissen G."/>
            <person name="Ulvskov P."/>
            <person name="Wakazuki S."/>
            <person name="Weng J.K."/>
            <person name="Willats W.W."/>
            <person name="Wipf D."/>
            <person name="Wolf P.G."/>
            <person name="Yang L."/>
            <person name="Zimmer A.D."/>
            <person name="Zhu Q."/>
            <person name="Mitros T."/>
            <person name="Hellsten U."/>
            <person name="Loque D."/>
            <person name="Otillar R."/>
            <person name="Salamov A."/>
            <person name="Schmutz J."/>
            <person name="Shapiro H."/>
            <person name="Lindquist E."/>
            <person name="Lucas S."/>
            <person name="Rokhsar D."/>
            <person name="Grigoriev I.V."/>
        </authorList>
    </citation>
    <scope>NUCLEOTIDE SEQUENCE [LARGE SCALE GENOMIC DNA]</scope>
</reference>
<organism evidence="4">
    <name type="scientific">Selaginella moellendorffii</name>
    <name type="common">Spikemoss</name>
    <dbReference type="NCBI Taxonomy" id="88036"/>
    <lineage>
        <taxon>Eukaryota</taxon>
        <taxon>Viridiplantae</taxon>
        <taxon>Streptophyta</taxon>
        <taxon>Embryophyta</taxon>
        <taxon>Tracheophyta</taxon>
        <taxon>Lycopodiopsida</taxon>
        <taxon>Selaginellales</taxon>
        <taxon>Selaginellaceae</taxon>
        <taxon>Selaginella</taxon>
    </lineage>
</organism>
<dbReference type="HOGENOM" id="CLU_063343_0_0_1"/>
<gene>
    <name evidence="3" type="ORF">SELMODRAFT_409833</name>
</gene>
<keyword evidence="2" id="KW-0460">Magnesium</keyword>
<dbReference type="PANTHER" id="PTHR35201:SF4">
    <property type="entry name" value="BETA-PINACENE SYNTHASE-RELATED"/>
    <property type="match status" value="1"/>
</dbReference>
<dbReference type="InterPro" id="IPR008949">
    <property type="entry name" value="Isoprenoid_synthase_dom_sf"/>
</dbReference>
<dbReference type="SUPFAM" id="SSF48576">
    <property type="entry name" value="Terpenoid synthases"/>
    <property type="match status" value="1"/>
</dbReference>
<comment type="similarity">
    <text evidence="1 2">Belongs to the terpene synthase family.</text>
</comment>
<dbReference type="EC" id="4.2.3.-" evidence="2"/>
<keyword evidence="2" id="KW-0479">Metal-binding</keyword>
<dbReference type="PANTHER" id="PTHR35201">
    <property type="entry name" value="TERPENE SYNTHASE"/>
    <property type="match status" value="1"/>
</dbReference>
<evidence type="ECO:0000313" key="3">
    <source>
        <dbReference type="EMBL" id="EFJ30149.1"/>
    </source>
</evidence>